<dbReference type="AlphaFoldDB" id="A0A1Z4KPH0"/>
<dbReference type="Proteomes" id="UP000217507">
    <property type="component" value="Chromosome"/>
</dbReference>
<keyword evidence="2" id="KW-0472">Membrane</keyword>
<dbReference type="Pfam" id="PF07444">
    <property type="entry name" value="Ycf66_N"/>
    <property type="match status" value="1"/>
</dbReference>
<protein>
    <recommendedName>
        <fullName evidence="5">Ycf66 family protein</fullName>
    </recommendedName>
</protein>
<evidence type="ECO:0000313" key="3">
    <source>
        <dbReference type="EMBL" id="BAY70872.1"/>
    </source>
</evidence>
<feature type="transmembrane region" description="Helical" evidence="2">
    <location>
        <begin position="33"/>
        <end position="50"/>
    </location>
</feature>
<feature type="region of interest" description="Disordered" evidence="1">
    <location>
        <begin position="194"/>
        <end position="222"/>
    </location>
</feature>
<feature type="transmembrane region" description="Helical" evidence="2">
    <location>
        <begin position="6"/>
        <end position="24"/>
    </location>
</feature>
<gene>
    <name evidence="3" type="ORF">NIES23_36820</name>
</gene>
<feature type="transmembrane region" description="Helical" evidence="2">
    <location>
        <begin position="56"/>
        <end position="73"/>
    </location>
</feature>
<keyword evidence="2" id="KW-1133">Transmembrane helix</keyword>
<proteinExistence type="predicted"/>
<evidence type="ECO:0008006" key="5">
    <source>
        <dbReference type="Google" id="ProtNLM"/>
    </source>
</evidence>
<dbReference type="EMBL" id="AP018216">
    <property type="protein sequence ID" value="BAY70872.1"/>
    <property type="molecule type" value="Genomic_DNA"/>
</dbReference>
<sequence>MLANVLALVVGLGSLAIYIAAFFFPEIHRKNDFIWSGVGLFYALVLWIFAPKISGGLLLGHVASVALLIWFGWQTLSLRRQVTPLAQQTAVPSPEVVQSTIQEQAAKFSLQEKFAQLQQGVSGTFSGLKNKVQKTDTKKATTTPAPAPAKPSVEIIDKTEKPLEETVSATGTQTTEPVTAVVSIETASTTEVIPEVIPPNPPAPELVEAAQSHPESENKEPIPVEEIAPDAVLAPPAEAPPESLPPT</sequence>
<evidence type="ECO:0000256" key="1">
    <source>
        <dbReference type="SAM" id="MobiDB-lite"/>
    </source>
</evidence>
<evidence type="ECO:0000256" key="2">
    <source>
        <dbReference type="SAM" id="Phobius"/>
    </source>
</evidence>
<dbReference type="InterPro" id="IPR010004">
    <property type="entry name" value="Uncharacterised_Ycf66"/>
</dbReference>
<keyword evidence="2" id="KW-0812">Transmembrane</keyword>
<accession>A0A1Z4KPH0</accession>
<organism evidence="3 4">
    <name type="scientific">Trichormus variabilis NIES-23</name>
    <dbReference type="NCBI Taxonomy" id="1973479"/>
    <lineage>
        <taxon>Bacteria</taxon>
        <taxon>Bacillati</taxon>
        <taxon>Cyanobacteriota</taxon>
        <taxon>Cyanophyceae</taxon>
        <taxon>Nostocales</taxon>
        <taxon>Nostocaceae</taxon>
        <taxon>Trichormus</taxon>
    </lineage>
</organism>
<name>A0A1Z4KPH0_ANAVA</name>
<reference evidence="3 4" key="1">
    <citation type="submission" date="2017-06" db="EMBL/GenBank/DDBJ databases">
        <title>Genome sequencing of cyanobaciteial culture collection at National Institute for Environmental Studies (NIES).</title>
        <authorList>
            <person name="Hirose Y."/>
            <person name="Shimura Y."/>
            <person name="Fujisawa T."/>
            <person name="Nakamura Y."/>
            <person name="Kawachi M."/>
        </authorList>
    </citation>
    <scope>NUCLEOTIDE SEQUENCE [LARGE SCALE GENOMIC DNA]</scope>
    <source>
        <strain evidence="3 4">NIES-23</strain>
    </source>
</reference>
<feature type="compositionally biased region" description="Pro residues" evidence="1">
    <location>
        <begin position="237"/>
        <end position="247"/>
    </location>
</feature>
<feature type="region of interest" description="Disordered" evidence="1">
    <location>
        <begin position="228"/>
        <end position="247"/>
    </location>
</feature>
<evidence type="ECO:0000313" key="4">
    <source>
        <dbReference type="Proteomes" id="UP000217507"/>
    </source>
</evidence>